<evidence type="ECO:0000313" key="5">
    <source>
        <dbReference type="EMBL" id="RDK96060.1"/>
    </source>
</evidence>
<dbReference type="InterPro" id="IPR017733">
    <property type="entry name" value="OmpA-like_dom_proteobacteria"/>
</dbReference>
<dbReference type="GO" id="GO:0016020">
    <property type="term" value="C:membrane"/>
    <property type="evidence" value="ECO:0007669"/>
    <property type="project" value="UniProtKB-UniRule"/>
</dbReference>
<proteinExistence type="predicted"/>
<feature type="compositionally biased region" description="Acidic residues" evidence="2">
    <location>
        <begin position="1"/>
        <end position="15"/>
    </location>
</feature>
<dbReference type="InterPro" id="IPR038522">
    <property type="entry name" value="T4/T6SS_DotU_sf"/>
</dbReference>
<dbReference type="SUPFAM" id="SSF103088">
    <property type="entry name" value="OmpA-like"/>
    <property type="match status" value="1"/>
</dbReference>
<sequence>MKDEFDQDGAVELNDEPILPEPTEDTNPQAMGMFLLDEQGEWAQEPDNRSPALDPFFPYRQNKNDVRLKSEGVQQRVQKVKAADNPLLEAVQPLLRALSDMPAQIIDVSHTLTLKNSLKNEVNQFSIVCDEVDIPWKKMAIVRYCICTALDEAAHATPWGLASGWSQDNLLNHFEGDNDGGNKFFLLVGRLSMNPQEFADVLEVLLRILGLGFEGRYSIIEDGERHLTKIRQRLLTILQSTRETTAPILSPHGLVTRGPRKRERLVIPVRISVMLVTLLVGSLFIWSKYWLSMYKDGIERRIFAMQRVNTPPPPPVKIRLRLAVLLKEEIRKQLVSVDETQSESKVILRGDSLFMPGSVVVRPEMIPVIERVAKEVHRVDGHIVIVGHTDSQPINKPGLPNNVVLSEKRALEVARYFLDAGTPYNQVKIKGVGDTQPVAGNNTPQGRAQNRRVEFFVTYQ</sequence>
<keyword evidence="3" id="KW-1133">Transmembrane helix</keyword>
<dbReference type="InterPro" id="IPR017732">
    <property type="entry name" value="T4/T6SS_DotU"/>
</dbReference>
<dbReference type="NCBIfam" id="NF038228">
    <property type="entry name" value="IcmH_DotU_IVB"/>
    <property type="match status" value="1"/>
</dbReference>
<dbReference type="AlphaFoldDB" id="A0A370R2A5"/>
<protein>
    <submittedName>
        <fullName evidence="5">Type VI secretion system protein ImpK</fullName>
    </submittedName>
</protein>
<organism evidence="5 6">
    <name type="scientific">Enterobacillus tribolii</name>
    <dbReference type="NCBI Taxonomy" id="1487935"/>
    <lineage>
        <taxon>Bacteria</taxon>
        <taxon>Pseudomonadati</taxon>
        <taxon>Pseudomonadota</taxon>
        <taxon>Gammaproteobacteria</taxon>
        <taxon>Enterobacterales</taxon>
        <taxon>Hafniaceae</taxon>
        <taxon>Enterobacillus</taxon>
    </lineage>
</organism>
<evidence type="ECO:0000256" key="1">
    <source>
        <dbReference type="PROSITE-ProRule" id="PRU00473"/>
    </source>
</evidence>
<evidence type="ECO:0000256" key="3">
    <source>
        <dbReference type="SAM" id="Phobius"/>
    </source>
</evidence>
<dbReference type="OrthoDB" id="345640at2"/>
<evidence type="ECO:0000256" key="2">
    <source>
        <dbReference type="SAM" id="MobiDB-lite"/>
    </source>
</evidence>
<dbReference type="PANTHER" id="PTHR30329">
    <property type="entry name" value="STATOR ELEMENT OF FLAGELLAR MOTOR COMPLEX"/>
    <property type="match status" value="1"/>
</dbReference>
<keyword evidence="3" id="KW-0812">Transmembrane</keyword>
<dbReference type="InterPro" id="IPR006665">
    <property type="entry name" value="OmpA-like"/>
</dbReference>
<dbReference type="RefSeq" id="WP_115457779.1">
    <property type="nucleotide sequence ID" value="NZ_QRAP01000002.1"/>
</dbReference>
<evidence type="ECO:0000313" key="6">
    <source>
        <dbReference type="Proteomes" id="UP000254848"/>
    </source>
</evidence>
<keyword evidence="6" id="KW-1185">Reference proteome</keyword>
<dbReference type="PANTHER" id="PTHR30329:SF19">
    <property type="entry name" value="OUTER MEMBRANE PROTEIN, OMPA FAMILY"/>
    <property type="match status" value="1"/>
</dbReference>
<keyword evidence="1 3" id="KW-0472">Membrane</keyword>
<reference evidence="5 6" key="1">
    <citation type="submission" date="2018-07" db="EMBL/GenBank/DDBJ databases">
        <title>Genomic Encyclopedia of Type Strains, Phase IV (KMG-IV): sequencing the most valuable type-strain genomes for metagenomic binning, comparative biology and taxonomic classification.</title>
        <authorList>
            <person name="Goeker M."/>
        </authorList>
    </citation>
    <scope>NUCLEOTIDE SEQUENCE [LARGE SCALE GENOMIC DNA]</scope>
    <source>
        <strain evidence="5 6">DSM 103736</strain>
    </source>
</reference>
<accession>A0A370R2A5</accession>
<dbReference type="Gene3D" id="1.25.40.590">
    <property type="entry name" value="Type IV / VI secretion system, DotU"/>
    <property type="match status" value="1"/>
</dbReference>
<dbReference type="NCBIfam" id="TIGR03350">
    <property type="entry name" value="type_VI_ompA"/>
    <property type="match status" value="1"/>
</dbReference>
<dbReference type="Pfam" id="PF09850">
    <property type="entry name" value="DotU"/>
    <property type="match status" value="1"/>
</dbReference>
<dbReference type="CDD" id="cd07185">
    <property type="entry name" value="OmpA_C-like"/>
    <property type="match status" value="1"/>
</dbReference>
<evidence type="ECO:0000259" key="4">
    <source>
        <dbReference type="PROSITE" id="PS51123"/>
    </source>
</evidence>
<dbReference type="NCBIfam" id="TIGR03349">
    <property type="entry name" value="IV_VI_DotU"/>
    <property type="match status" value="1"/>
</dbReference>
<name>A0A370R2A5_9GAMM</name>
<dbReference type="Pfam" id="PF00691">
    <property type="entry name" value="OmpA"/>
    <property type="match status" value="1"/>
</dbReference>
<dbReference type="InterPro" id="IPR050330">
    <property type="entry name" value="Bact_OuterMem_StrucFunc"/>
</dbReference>
<feature type="domain" description="OmpA-like" evidence="4">
    <location>
        <begin position="341"/>
        <end position="460"/>
    </location>
</feature>
<dbReference type="EMBL" id="QRAP01000002">
    <property type="protein sequence ID" value="RDK96060.1"/>
    <property type="molecule type" value="Genomic_DNA"/>
</dbReference>
<comment type="caution">
    <text evidence="5">The sequence shown here is derived from an EMBL/GenBank/DDBJ whole genome shotgun (WGS) entry which is preliminary data.</text>
</comment>
<feature type="transmembrane region" description="Helical" evidence="3">
    <location>
        <begin position="271"/>
        <end position="291"/>
    </location>
</feature>
<dbReference type="InterPro" id="IPR036737">
    <property type="entry name" value="OmpA-like_sf"/>
</dbReference>
<gene>
    <name evidence="5" type="ORF">C8D90_102547</name>
</gene>
<dbReference type="Proteomes" id="UP000254848">
    <property type="component" value="Unassembled WGS sequence"/>
</dbReference>
<feature type="region of interest" description="Disordered" evidence="2">
    <location>
        <begin position="1"/>
        <end position="29"/>
    </location>
</feature>
<dbReference type="Gene3D" id="3.30.1330.60">
    <property type="entry name" value="OmpA-like domain"/>
    <property type="match status" value="1"/>
</dbReference>
<dbReference type="PROSITE" id="PS51123">
    <property type="entry name" value="OMPA_2"/>
    <property type="match status" value="1"/>
</dbReference>